<feature type="transmembrane region" description="Helical" evidence="1">
    <location>
        <begin position="328"/>
        <end position="353"/>
    </location>
</feature>
<evidence type="ECO:0000256" key="2">
    <source>
        <dbReference type="SAM" id="SignalP"/>
    </source>
</evidence>
<comment type="caution">
    <text evidence="3">The sequence shown here is derived from an EMBL/GenBank/DDBJ whole genome shotgun (WGS) entry which is preliminary data.</text>
</comment>
<keyword evidence="1" id="KW-0472">Membrane</keyword>
<organism evidence="3 4">
    <name type="scientific">Dactylosporangium maewongense</name>
    <dbReference type="NCBI Taxonomy" id="634393"/>
    <lineage>
        <taxon>Bacteria</taxon>
        <taxon>Bacillati</taxon>
        <taxon>Actinomycetota</taxon>
        <taxon>Actinomycetes</taxon>
        <taxon>Micromonosporales</taxon>
        <taxon>Micromonosporaceae</taxon>
        <taxon>Dactylosporangium</taxon>
    </lineage>
</organism>
<feature type="chain" id="PRO_5045195063" evidence="2">
    <location>
        <begin position="23"/>
        <end position="425"/>
    </location>
</feature>
<feature type="transmembrane region" description="Helical" evidence="1">
    <location>
        <begin position="78"/>
        <end position="102"/>
    </location>
</feature>
<evidence type="ECO:0000313" key="4">
    <source>
        <dbReference type="Proteomes" id="UP001501470"/>
    </source>
</evidence>
<dbReference type="EMBL" id="BAAAQD010000007">
    <property type="protein sequence ID" value="GAA1520549.1"/>
    <property type="molecule type" value="Genomic_DNA"/>
</dbReference>
<evidence type="ECO:0000256" key="1">
    <source>
        <dbReference type="SAM" id="Phobius"/>
    </source>
</evidence>
<protein>
    <submittedName>
        <fullName evidence="3">Uncharacterized protein</fullName>
    </submittedName>
</protein>
<dbReference type="RefSeq" id="WP_344503513.1">
    <property type="nucleotide sequence ID" value="NZ_BAAAQD010000007.1"/>
</dbReference>
<dbReference type="Proteomes" id="UP001501470">
    <property type="component" value="Unassembled WGS sequence"/>
</dbReference>
<keyword evidence="4" id="KW-1185">Reference proteome</keyword>
<name>A0ABP4LBW6_9ACTN</name>
<feature type="transmembrane region" description="Helical" evidence="1">
    <location>
        <begin position="154"/>
        <end position="172"/>
    </location>
</feature>
<feature type="transmembrane region" description="Helical" evidence="1">
    <location>
        <begin position="365"/>
        <end position="382"/>
    </location>
</feature>
<feature type="transmembrane region" description="Helical" evidence="1">
    <location>
        <begin position="255"/>
        <end position="277"/>
    </location>
</feature>
<reference evidence="4" key="1">
    <citation type="journal article" date="2019" name="Int. J. Syst. Evol. Microbiol.">
        <title>The Global Catalogue of Microorganisms (GCM) 10K type strain sequencing project: providing services to taxonomists for standard genome sequencing and annotation.</title>
        <authorList>
            <consortium name="The Broad Institute Genomics Platform"/>
            <consortium name="The Broad Institute Genome Sequencing Center for Infectious Disease"/>
            <person name="Wu L."/>
            <person name="Ma J."/>
        </authorList>
    </citation>
    <scope>NUCLEOTIDE SEQUENCE [LARGE SCALE GENOMIC DNA]</scope>
    <source>
        <strain evidence="4">JCM 15933</strain>
    </source>
</reference>
<feature type="transmembrane region" description="Helical" evidence="1">
    <location>
        <begin position="223"/>
        <end position="243"/>
    </location>
</feature>
<gene>
    <name evidence="3" type="ORF">GCM10009827_040250</name>
</gene>
<feature type="transmembrane region" description="Helical" evidence="1">
    <location>
        <begin position="178"/>
        <end position="196"/>
    </location>
</feature>
<proteinExistence type="predicted"/>
<sequence length="425" mass="45225">MRLLLFRLVLFLAPAFLAVATAVDPALGEDQGFGIYREHPDAIQWHSVLLHWAWVLFVPVFLGLLAPIRRKGAVLARIAWCAAVFGLVTFSAMMAYDLAILAMEQTLTDADVKRADEAFQSMQWAAFGWQGPGLAGWALALLLTPVAAAYAKVISWWTAAAALLGSVLYLQFAISPLPVNLAGPVVMLVAYCYAGWEMGRRTDPSRADEPATFGVFKDRVGRFGLVAAPVVFGAGLLTVPGLSPDIEESVRQPDLAQVSALFLHWAWVLFVPGMLLLMRRGRRFTSVAAAVTAFALMHFSGLMIGDFSDLAVRQTVPAELAAKVTEAFGGYALFAFGWAVPAMLVSLLGLIAVPIGAAADGLVRWWVPVLTGLGVVAFLAVGVGPLSVLSPLLLLAGYGLLAKALPPRPLQAATPAPTAEPQPAA</sequence>
<evidence type="ECO:0000313" key="3">
    <source>
        <dbReference type="EMBL" id="GAA1520549.1"/>
    </source>
</evidence>
<keyword evidence="1" id="KW-0812">Transmembrane</keyword>
<keyword evidence="1" id="KW-1133">Transmembrane helix</keyword>
<feature type="signal peptide" evidence="2">
    <location>
        <begin position="1"/>
        <end position="22"/>
    </location>
</feature>
<feature type="transmembrane region" description="Helical" evidence="1">
    <location>
        <begin position="284"/>
        <end position="308"/>
    </location>
</feature>
<feature type="transmembrane region" description="Helical" evidence="1">
    <location>
        <begin position="44"/>
        <end position="66"/>
    </location>
</feature>
<keyword evidence="2" id="KW-0732">Signal</keyword>
<feature type="transmembrane region" description="Helical" evidence="1">
    <location>
        <begin position="122"/>
        <end position="142"/>
    </location>
</feature>
<accession>A0ABP4LBW6</accession>